<evidence type="ECO:0000256" key="2">
    <source>
        <dbReference type="ARBA" id="ARBA00022803"/>
    </source>
</evidence>
<dbReference type="PANTHER" id="PTHR45586">
    <property type="entry name" value="TPR REPEAT-CONTAINING PROTEIN PA4667"/>
    <property type="match status" value="1"/>
</dbReference>
<dbReference type="PANTHER" id="PTHR45586:SF1">
    <property type="entry name" value="LIPOPOLYSACCHARIDE ASSEMBLY PROTEIN B"/>
    <property type="match status" value="1"/>
</dbReference>
<dbReference type="SUPFAM" id="SSF48452">
    <property type="entry name" value="TPR-like"/>
    <property type="match status" value="2"/>
</dbReference>
<name>A0A2T5BUX9_9RHOB</name>
<feature type="repeat" description="TPR" evidence="3">
    <location>
        <begin position="304"/>
        <end position="337"/>
    </location>
</feature>
<dbReference type="SMART" id="SM00028">
    <property type="entry name" value="TPR"/>
    <property type="match status" value="7"/>
</dbReference>
<comment type="caution">
    <text evidence="4">The sequence shown here is derived from an EMBL/GenBank/DDBJ whole genome shotgun (WGS) entry which is preliminary data.</text>
</comment>
<dbReference type="SUPFAM" id="SSF52540">
    <property type="entry name" value="P-loop containing nucleoside triphosphate hydrolases"/>
    <property type="match status" value="1"/>
</dbReference>
<dbReference type="InterPro" id="IPR027417">
    <property type="entry name" value="P-loop_NTPase"/>
</dbReference>
<dbReference type="InterPro" id="IPR019734">
    <property type="entry name" value="TPR_rpt"/>
</dbReference>
<dbReference type="Gene3D" id="1.25.40.10">
    <property type="entry name" value="Tetratricopeptide repeat domain"/>
    <property type="match status" value="3"/>
</dbReference>
<reference evidence="4 5" key="1">
    <citation type="submission" date="2018-04" db="EMBL/GenBank/DDBJ databases">
        <title>Genomic Encyclopedia of Archaeal and Bacterial Type Strains, Phase II (KMG-II): from individual species to whole genera.</title>
        <authorList>
            <person name="Goeker M."/>
        </authorList>
    </citation>
    <scope>NUCLEOTIDE SEQUENCE [LARGE SCALE GENOMIC DNA]</scope>
    <source>
        <strain evidence="4 5">DSM 18064</strain>
    </source>
</reference>
<dbReference type="Proteomes" id="UP000243859">
    <property type="component" value="Unassembled WGS sequence"/>
</dbReference>
<dbReference type="Pfam" id="PF13469">
    <property type="entry name" value="Sulfotransfer_3"/>
    <property type="match status" value="1"/>
</dbReference>
<feature type="repeat" description="TPR" evidence="3">
    <location>
        <begin position="236"/>
        <end position="269"/>
    </location>
</feature>
<evidence type="ECO:0000256" key="1">
    <source>
        <dbReference type="ARBA" id="ARBA00022737"/>
    </source>
</evidence>
<dbReference type="InterPro" id="IPR011990">
    <property type="entry name" value="TPR-like_helical_dom_sf"/>
</dbReference>
<dbReference type="Gene3D" id="3.40.50.300">
    <property type="entry name" value="P-loop containing nucleotide triphosphate hydrolases"/>
    <property type="match status" value="1"/>
</dbReference>
<proteinExistence type="predicted"/>
<dbReference type="Pfam" id="PF07719">
    <property type="entry name" value="TPR_2"/>
    <property type="match status" value="2"/>
</dbReference>
<dbReference type="AlphaFoldDB" id="A0A2T5BUX9"/>
<dbReference type="GO" id="GO:0042802">
    <property type="term" value="F:identical protein binding"/>
    <property type="evidence" value="ECO:0007669"/>
    <property type="project" value="InterPro"/>
</dbReference>
<dbReference type="InterPro" id="IPR051012">
    <property type="entry name" value="CellSynth/LPSAsmb/PSIAsmb"/>
</dbReference>
<dbReference type="InterPro" id="IPR013105">
    <property type="entry name" value="TPR_2"/>
</dbReference>
<protein>
    <submittedName>
        <fullName evidence="4">Flp pilus assembly protein TadD</fullName>
    </submittedName>
</protein>
<evidence type="ECO:0000313" key="4">
    <source>
        <dbReference type="EMBL" id="PTN03318.1"/>
    </source>
</evidence>
<dbReference type="Pfam" id="PF14559">
    <property type="entry name" value="TPR_19"/>
    <property type="match status" value="1"/>
</dbReference>
<dbReference type="Pfam" id="PF13432">
    <property type="entry name" value="TPR_16"/>
    <property type="match status" value="1"/>
</dbReference>
<dbReference type="OrthoDB" id="9800698at2"/>
<dbReference type="InterPro" id="IPR011717">
    <property type="entry name" value="TPR-4"/>
</dbReference>
<feature type="repeat" description="TPR" evidence="3">
    <location>
        <begin position="202"/>
        <end position="235"/>
    </location>
</feature>
<dbReference type="EMBL" id="QAAA01000003">
    <property type="protein sequence ID" value="PTN03318.1"/>
    <property type="molecule type" value="Genomic_DNA"/>
</dbReference>
<dbReference type="Pfam" id="PF13181">
    <property type="entry name" value="TPR_8"/>
    <property type="match status" value="1"/>
</dbReference>
<dbReference type="Pfam" id="PF07721">
    <property type="entry name" value="TPR_4"/>
    <property type="match status" value="1"/>
</dbReference>
<organism evidence="4 5">
    <name type="scientific">Rhodovulum imhoffii</name>
    <dbReference type="NCBI Taxonomy" id="365340"/>
    <lineage>
        <taxon>Bacteria</taxon>
        <taxon>Pseudomonadati</taxon>
        <taxon>Pseudomonadota</taxon>
        <taxon>Alphaproteobacteria</taxon>
        <taxon>Rhodobacterales</taxon>
        <taxon>Paracoccaceae</taxon>
        <taxon>Rhodovulum</taxon>
    </lineage>
</organism>
<gene>
    <name evidence="4" type="ORF">C8N32_103161</name>
</gene>
<keyword evidence="2 3" id="KW-0802">TPR repeat</keyword>
<sequence length="718" mass="78019">MLPLNPAAIKRQFNDALRLHKAGRFDQAESAYTALLRAAPQLTEAHVQLARIAQARGNTEAALAHLARARQQKPRETALWIQEADLLARLGDPARARAFLQEAKAARLPARLTVTLQDRLSARGQTRIGTGDADPGEIGALVARLKSGDVAGAEKRARALRKAHPNVALLANIHGTCLRDLGNPEQALAAFRAAIARAPEYAEAHNNLGRVLLNRGEVDAALASFQTALRHAPALPPALCNLGLALARKGRAQEAIAALRKAVAAAPRLREAHLALAQQLMVGHDPEAAETVLHDAREAGHDTAVVRVRLAQALAAQGRDAEAEAAFGAALDLDPESAFAHSARGLFLQTLGRFEDAARDFRAAIALEPENGEHYRVYAATVKFRPGDPLIAEMEALYEKPGLSVASRMHLAFALARAQEAVKAHDKVFPYLVTGNALMRRRYPYDIAARRAEVNGLKAAFSGADLTPSPDAPDFAPIFVTGMPRSGTTLVEQILASHPRVGGAGEVGYFAGAVTGAMAAPKGFLPFADVPDTTLREIAGNLETRLRALSEAGRVTDKSIQTYMVMGAVRKILPRAHIVLVRRDPRDTLFSIYKNMFAEGTHRYAYDLRDLGHYYRLFEEMVGFWRAVLPGGFHEIQYEDLIAAPEVETRKLIAACGLPWEDACLSFHETDRRVSTLSVYQVRQPIYKSSVAAWEHYKDDLAPLFAALNEDGDPDGIE</sequence>
<accession>A0A2T5BUX9</accession>
<dbReference type="PROSITE" id="PS50293">
    <property type="entry name" value="TPR_REGION"/>
    <property type="match status" value="1"/>
</dbReference>
<feature type="repeat" description="TPR" evidence="3">
    <location>
        <begin position="338"/>
        <end position="371"/>
    </location>
</feature>
<keyword evidence="1" id="KW-0677">Repeat</keyword>
<evidence type="ECO:0000313" key="5">
    <source>
        <dbReference type="Proteomes" id="UP000243859"/>
    </source>
</evidence>
<dbReference type="RefSeq" id="WP_107891157.1">
    <property type="nucleotide sequence ID" value="NZ_NHSI01000062.1"/>
</dbReference>
<keyword evidence="5" id="KW-1185">Reference proteome</keyword>
<evidence type="ECO:0000256" key="3">
    <source>
        <dbReference type="PROSITE-ProRule" id="PRU00339"/>
    </source>
</evidence>
<dbReference type="PROSITE" id="PS50005">
    <property type="entry name" value="TPR"/>
    <property type="match status" value="4"/>
</dbReference>